<feature type="transmembrane region" description="Helical" evidence="1">
    <location>
        <begin position="183"/>
        <end position="203"/>
    </location>
</feature>
<gene>
    <name evidence="2" type="ORF">BCR38DRAFT_473021</name>
</gene>
<protein>
    <submittedName>
        <fullName evidence="2">Uncharacterized protein</fullName>
    </submittedName>
</protein>
<dbReference type="RefSeq" id="XP_040718292.1">
    <property type="nucleotide sequence ID" value="XM_040862929.1"/>
</dbReference>
<dbReference type="OrthoDB" id="407617at2759"/>
<keyword evidence="1" id="KW-0812">Transmembrane</keyword>
<feature type="transmembrane region" description="Helical" evidence="1">
    <location>
        <begin position="113"/>
        <end position="136"/>
    </location>
</feature>
<feature type="transmembrane region" description="Helical" evidence="1">
    <location>
        <begin position="151"/>
        <end position="171"/>
    </location>
</feature>
<reference evidence="2 3" key="1">
    <citation type="submission" date="2016-07" db="EMBL/GenBank/DDBJ databases">
        <title>Pervasive Adenine N6-methylation of Active Genes in Fungi.</title>
        <authorList>
            <consortium name="DOE Joint Genome Institute"/>
            <person name="Mondo S.J."/>
            <person name="Dannebaum R.O."/>
            <person name="Kuo R.C."/>
            <person name="Labutti K."/>
            <person name="Haridas S."/>
            <person name="Kuo A."/>
            <person name="Salamov A."/>
            <person name="Ahrendt S.R."/>
            <person name="Lipzen A."/>
            <person name="Sullivan W."/>
            <person name="Andreopoulos W.B."/>
            <person name="Clum A."/>
            <person name="Lindquist E."/>
            <person name="Daum C."/>
            <person name="Ramamoorthy G.K."/>
            <person name="Gryganskyi A."/>
            <person name="Culley D."/>
            <person name="Magnuson J.K."/>
            <person name="James T.Y."/>
            <person name="O'Malley M.A."/>
            <person name="Stajich J.E."/>
            <person name="Spatafora J.W."/>
            <person name="Visel A."/>
            <person name="Grigoriev I.V."/>
        </authorList>
    </citation>
    <scope>NUCLEOTIDE SEQUENCE [LARGE SCALE GENOMIC DNA]</scope>
    <source>
        <strain evidence="2 3">CBS 129021</strain>
    </source>
</reference>
<sequence>MPSRELSEARVVEMANILGIIGTLGWTARLLFQLHNNSRRRRVLEIDGWRKGSLVSLVSLPWFLWGVFSQMATGMHAVTMSYNLSMIIQPHINVLAMFILFAQIFTYEFGSSVCVALVLLAVMMAMIGSFEATYIIHAKTMCKLDSSPNCAIGTAIVAVAFLAWGWLPLYIESWRHQGRAVSVGWIGLTFGMFGALNSCFSMVVQQPYNILNPALYMSTFVLEFGLLLAHVGWLYRTRAARRDAAAQGISFDELANDYAKNGLFFKWSASRKWTPGQEAVQTATPPPRRVVEHGFIRPQTGNHPTAGIKKYIEIDGLGILLTRPKIVKNMCRS</sequence>
<feature type="transmembrane region" description="Helical" evidence="1">
    <location>
        <begin position="12"/>
        <end position="32"/>
    </location>
</feature>
<keyword evidence="1" id="KW-1133">Transmembrane helix</keyword>
<name>A0A1Y2E7X3_9PEZI</name>
<dbReference type="EMBL" id="MCFJ01000004">
    <property type="protein sequence ID" value="ORY67668.1"/>
    <property type="molecule type" value="Genomic_DNA"/>
</dbReference>
<accession>A0A1Y2E7X3</accession>
<dbReference type="AlphaFoldDB" id="A0A1Y2E7X3"/>
<dbReference type="InParanoid" id="A0A1Y2E7X3"/>
<evidence type="ECO:0000256" key="1">
    <source>
        <dbReference type="SAM" id="Phobius"/>
    </source>
</evidence>
<keyword evidence="1" id="KW-0472">Membrane</keyword>
<evidence type="ECO:0000313" key="2">
    <source>
        <dbReference type="EMBL" id="ORY67668.1"/>
    </source>
</evidence>
<feature type="transmembrane region" description="Helical" evidence="1">
    <location>
        <begin position="215"/>
        <end position="235"/>
    </location>
</feature>
<feature type="transmembrane region" description="Helical" evidence="1">
    <location>
        <begin position="84"/>
        <end position="106"/>
    </location>
</feature>
<organism evidence="2 3">
    <name type="scientific">Pseudomassariella vexata</name>
    <dbReference type="NCBI Taxonomy" id="1141098"/>
    <lineage>
        <taxon>Eukaryota</taxon>
        <taxon>Fungi</taxon>
        <taxon>Dikarya</taxon>
        <taxon>Ascomycota</taxon>
        <taxon>Pezizomycotina</taxon>
        <taxon>Sordariomycetes</taxon>
        <taxon>Xylariomycetidae</taxon>
        <taxon>Amphisphaeriales</taxon>
        <taxon>Pseudomassariaceae</taxon>
        <taxon>Pseudomassariella</taxon>
    </lineage>
</organism>
<comment type="caution">
    <text evidence="2">The sequence shown here is derived from an EMBL/GenBank/DDBJ whole genome shotgun (WGS) entry which is preliminary data.</text>
</comment>
<feature type="transmembrane region" description="Helical" evidence="1">
    <location>
        <begin position="53"/>
        <end position="72"/>
    </location>
</feature>
<dbReference type="GeneID" id="63779141"/>
<keyword evidence="3" id="KW-1185">Reference proteome</keyword>
<evidence type="ECO:0000313" key="3">
    <source>
        <dbReference type="Proteomes" id="UP000193689"/>
    </source>
</evidence>
<dbReference type="Proteomes" id="UP000193689">
    <property type="component" value="Unassembled WGS sequence"/>
</dbReference>
<proteinExistence type="predicted"/>